<feature type="transmembrane region" description="Helical" evidence="7">
    <location>
        <begin position="150"/>
        <end position="169"/>
    </location>
</feature>
<dbReference type="GO" id="GO:0005886">
    <property type="term" value="C:plasma membrane"/>
    <property type="evidence" value="ECO:0007669"/>
    <property type="project" value="UniProtKB-SubCell"/>
</dbReference>
<keyword evidence="3" id="KW-1003">Cell membrane</keyword>
<feature type="transmembrane region" description="Helical" evidence="7">
    <location>
        <begin position="116"/>
        <end position="138"/>
    </location>
</feature>
<keyword evidence="5 7" id="KW-1133">Transmembrane helix</keyword>
<name>A0A1V4IHL5_9CLOT</name>
<feature type="transmembrane region" description="Helical" evidence="7">
    <location>
        <begin position="84"/>
        <end position="104"/>
    </location>
</feature>
<dbReference type="InterPro" id="IPR000515">
    <property type="entry name" value="MetI-like"/>
</dbReference>
<dbReference type="PROSITE" id="PS50928">
    <property type="entry name" value="ABC_TM1"/>
    <property type="match status" value="1"/>
</dbReference>
<evidence type="ECO:0000256" key="5">
    <source>
        <dbReference type="ARBA" id="ARBA00022989"/>
    </source>
</evidence>
<protein>
    <submittedName>
        <fullName evidence="9">Lactose transport system permease protein LacG</fullName>
    </submittedName>
</protein>
<organism evidence="9 10">
    <name type="scientific">Clostridium oryzae</name>
    <dbReference type="NCBI Taxonomy" id="1450648"/>
    <lineage>
        <taxon>Bacteria</taxon>
        <taxon>Bacillati</taxon>
        <taxon>Bacillota</taxon>
        <taxon>Clostridia</taxon>
        <taxon>Eubacteriales</taxon>
        <taxon>Clostridiaceae</taxon>
        <taxon>Clostridium</taxon>
    </lineage>
</organism>
<evidence type="ECO:0000256" key="3">
    <source>
        <dbReference type="ARBA" id="ARBA00022475"/>
    </source>
</evidence>
<comment type="caution">
    <text evidence="9">The sequence shown here is derived from an EMBL/GenBank/DDBJ whole genome shotgun (WGS) entry which is preliminary data.</text>
</comment>
<evidence type="ECO:0000313" key="10">
    <source>
        <dbReference type="Proteomes" id="UP000190080"/>
    </source>
</evidence>
<evidence type="ECO:0000256" key="2">
    <source>
        <dbReference type="ARBA" id="ARBA00022448"/>
    </source>
</evidence>
<dbReference type="RefSeq" id="WP_207652224.1">
    <property type="nucleotide sequence ID" value="NZ_MZGV01000043.1"/>
</dbReference>
<dbReference type="Gene3D" id="1.10.3720.10">
    <property type="entry name" value="MetI-like"/>
    <property type="match status" value="1"/>
</dbReference>
<feature type="transmembrane region" description="Helical" evidence="7">
    <location>
        <begin position="250"/>
        <end position="271"/>
    </location>
</feature>
<dbReference type="AlphaFoldDB" id="A0A1V4IHL5"/>
<dbReference type="PANTHER" id="PTHR43744:SF12">
    <property type="entry name" value="ABC TRANSPORTER PERMEASE PROTEIN MG189-RELATED"/>
    <property type="match status" value="1"/>
</dbReference>
<comment type="subcellular location">
    <subcellularLocation>
        <location evidence="1 7">Cell membrane</location>
        <topology evidence="1 7">Multi-pass membrane protein</topology>
    </subcellularLocation>
</comment>
<dbReference type="Proteomes" id="UP000190080">
    <property type="component" value="Unassembled WGS sequence"/>
</dbReference>
<evidence type="ECO:0000256" key="1">
    <source>
        <dbReference type="ARBA" id="ARBA00004651"/>
    </source>
</evidence>
<evidence type="ECO:0000256" key="7">
    <source>
        <dbReference type="RuleBase" id="RU363032"/>
    </source>
</evidence>
<comment type="similarity">
    <text evidence="7">Belongs to the binding-protein-dependent transport system permease family.</text>
</comment>
<accession>A0A1V4IHL5</accession>
<feature type="transmembrane region" description="Helical" evidence="7">
    <location>
        <begin position="190"/>
        <end position="211"/>
    </location>
</feature>
<keyword evidence="4 7" id="KW-0812">Transmembrane</keyword>
<reference evidence="9 10" key="1">
    <citation type="submission" date="2017-03" db="EMBL/GenBank/DDBJ databases">
        <title>Genome sequence of Clostridium oryzae DSM 28571.</title>
        <authorList>
            <person name="Poehlein A."/>
            <person name="Daniel R."/>
        </authorList>
    </citation>
    <scope>NUCLEOTIDE SEQUENCE [LARGE SCALE GENOMIC DNA]</scope>
    <source>
        <strain evidence="9 10">DSM 28571</strain>
    </source>
</reference>
<dbReference type="GO" id="GO:0055085">
    <property type="term" value="P:transmembrane transport"/>
    <property type="evidence" value="ECO:0007669"/>
    <property type="project" value="InterPro"/>
</dbReference>
<dbReference type="Pfam" id="PF00528">
    <property type="entry name" value="BPD_transp_1"/>
    <property type="match status" value="1"/>
</dbReference>
<feature type="domain" description="ABC transmembrane type-1" evidence="8">
    <location>
        <begin position="79"/>
        <end position="271"/>
    </location>
</feature>
<evidence type="ECO:0000313" key="9">
    <source>
        <dbReference type="EMBL" id="OPJ59498.1"/>
    </source>
</evidence>
<feature type="transmembrane region" description="Helical" evidence="7">
    <location>
        <begin position="18"/>
        <end position="39"/>
    </location>
</feature>
<keyword evidence="10" id="KW-1185">Reference proteome</keyword>
<keyword evidence="2 7" id="KW-0813">Transport</keyword>
<dbReference type="STRING" id="1450648.CLORY_32460"/>
<evidence type="ECO:0000256" key="4">
    <source>
        <dbReference type="ARBA" id="ARBA00022692"/>
    </source>
</evidence>
<gene>
    <name evidence="9" type="primary">lacG_3</name>
    <name evidence="9" type="ORF">CLORY_32460</name>
</gene>
<dbReference type="SUPFAM" id="SSF161098">
    <property type="entry name" value="MetI-like"/>
    <property type="match status" value="1"/>
</dbReference>
<sequence length="286" mass="32200">MVKNYTISMRNRERITNIIVFIIVALVAIIMIVPLLFMISTSFKSIEQVFAIPPVWIPHPLVLGKYAEALTNGDFLHGFLNTGIIEVFVLLGGTFTSSLAAFAFSKMRFRHKEGIYLAILSTMMIPFPVIMLPQYVLFSKVGWVDTLLPLIVPALFGNVSMIFFLRQSLSGVPDSLVEAAKVDGCGYFRIYWQIIMPLIKPAIVTQLILWFNGIWNDYIAPSVYLTSPSKLTIQVVIAQFNSYYAIQTDYALIMAASVIALLPTMILFFIFQRFIIESMAISGIKE</sequence>
<proteinExistence type="inferred from homology"/>
<dbReference type="InterPro" id="IPR035906">
    <property type="entry name" value="MetI-like_sf"/>
</dbReference>
<evidence type="ECO:0000256" key="6">
    <source>
        <dbReference type="ARBA" id="ARBA00023136"/>
    </source>
</evidence>
<evidence type="ECO:0000259" key="8">
    <source>
        <dbReference type="PROSITE" id="PS50928"/>
    </source>
</evidence>
<keyword evidence="6 7" id="KW-0472">Membrane</keyword>
<dbReference type="EMBL" id="MZGV01000043">
    <property type="protein sequence ID" value="OPJ59498.1"/>
    <property type="molecule type" value="Genomic_DNA"/>
</dbReference>
<dbReference type="PANTHER" id="PTHR43744">
    <property type="entry name" value="ABC TRANSPORTER PERMEASE PROTEIN MG189-RELATED-RELATED"/>
    <property type="match status" value="1"/>
</dbReference>
<dbReference type="CDD" id="cd06261">
    <property type="entry name" value="TM_PBP2"/>
    <property type="match status" value="1"/>
</dbReference>